<organism evidence="1">
    <name type="scientific">Myoviridae sp. ctgsk7</name>
    <dbReference type="NCBI Taxonomy" id="2825151"/>
    <lineage>
        <taxon>Viruses</taxon>
        <taxon>Duplodnaviria</taxon>
        <taxon>Heunggongvirae</taxon>
        <taxon>Uroviricota</taxon>
        <taxon>Caudoviricetes</taxon>
    </lineage>
</organism>
<dbReference type="InterPro" id="IPR029044">
    <property type="entry name" value="Nucleotide-diphossugar_trans"/>
</dbReference>
<accession>A0A8S5PXG8</accession>
<proteinExistence type="predicted"/>
<dbReference type="Gene3D" id="3.90.550.10">
    <property type="entry name" value="Spore Coat Polysaccharide Biosynthesis Protein SpsA, Chain A"/>
    <property type="match status" value="1"/>
</dbReference>
<name>A0A8S5PXG8_9CAUD</name>
<dbReference type="SUPFAM" id="SSF53448">
    <property type="entry name" value="Nucleotide-diphospho-sugar transferases"/>
    <property type="match status" value="1"/>
</dbReference>
<dbReference type="EMBL" id="BK015533">
    <property type="protein sequence ID" value="DAE11456.1"/>
    <property type="molecule type" value="Genomic_DNA"/>
</dbReference>
<protein>
    <submittedName>
        <fullName evidence="1">Glycosyltransferase</fullName>
    </submittedName>
</protein>
<evidence type="ECO:0000313" key="1">
    <source>
        <dbReference type="EMBL" id="DAE11456.1"/>
    </source>
</evidence>
<reference evidence="1" key="1">
    <citation type="journal article" date="2021" name="Proc. Natl. Acad. Sci. U.S.A.">
        <title>A Catalog of Tens of Thousands of Viruses from Human Metagenomes Reveals Hidden Associations with Chronic Diseases.</title>
        <authorList>
            <person name="Tisza M.J."/>
            <person name="Buck C.B."/>
        </authorList>
    </citation>
    <scope>NUCLEOTIDE SEQUENCE</scope>
    <source>
        <strain evidence="1">Ctgsk7</strain>
    </source>
</reference>
<sequence>MDKNIIKIYHVIIFDKYKLTKEQMRSIVDEVKELYYWEMGISLMIEYRGKKNDTKYGTTMLVESANNLMSRFSEDFDPWVYILDDDNVIHPNFAQVLFNHMNENGCVIFGQDRHMLRLSGEDKHEDCILSFDNLFKDVNGYITENMNQMPIHNHPDSAQFLFRYSTLMDIGNYADVNYCVDFQTIMKMFLKQKEKIIFDSIIASYYNALKSDLVIN</sequence>